<proteinExistence type="predicted"/>
<protein>
    <submittedName>
        <fullName evidence="2">Uncharacterized protein</fullName>
    </submittedName>
</protein>
<evidence type="ECO:0000313" key="2">
    <source>
        <dbReference type="EMBL" id="EEG24597.1"/>
    </source>
</evidence>
<dbReference type="AlphaFoldDB" id="C0DTV0"/>
<sequence length="59" mass="5985">MQPDTATPLSGSPTCCSSASPKGYLKTKQSGVSAKLKQCFGAAEAEPTKLIGKTKAVPS</sequence>
<dbReference type="Proteomes" id="UP000005837">
    <property type="component" value="Unassembled WGS sequence"/>
</dbReference>
<dbReference type="HOGENOM" id="CLU_2953105_0_0_4"/>
<feature type="compositionally biased region" description="Polar residues" evidence="1">
    <location>
        <begin position="1"/>
        <end position="20"/>
    </location>
</feature>
<feature type="region of interest" description="Disordered" evidence="1">
    <location>
        <begin position="1"/>
        <end position="22"/>
    </location>
</feature>
<reference evidence="2 3" key="1">
    <citation type="submission" date="2009-01" db="EMBL/GenBank/DDBJ databases">
        <authorList>
            <person name="Fulton L."/>
            <person name="Clifton S."/>
            <person name="Chinwalla A.T."/>
            <person name="Mitreva M."/>
            <person name="Sodergren E."/>
            <person name="Weinstock G."/>
            <person name="Clifton S."/>
            <person name="Dooling D.J."/>
            <person name="Fulton B."/>
            <person name="Minx P."/>
            <person name="Pepin K.H."/>
            <person name="Johnson M."/>
            <person name="Bhonagiri V."/>
            <person name="Nash W.E."/>
            <person name="Mardis E.R."/>
            <person name="Wilson R.K."/>
        </authorList>
    </citation>
    <scope>NUCLEOTIDE SEQUENCE [LARGE SCALE GENOMIC DNA]</scope>
    <source>
        <strain evidence="2 3">ATCC 23834</strain>
    </source>
</reference>
<gene>
    <name evidence="2" type="ORF">EIKCOROL_00780</name>
</gene>
<name>C0DTV0_EIKCO</name>
<accession>C0DTV0</accession>
<organism evidence="2 3">
    <name type="scientific">Eikenella corrodens ATCC 23834</name>
    <dbReference type="NCBI Taxonomy" id="546274"/>
    <lineage>
        <taxon>Bacteria</taxon>
        <taxon>Pseudomonadati</taxon>
        <taxon>Pseudomonadota</taxon>
        <taxon>Betaproteobacteria</taxon>
        <taxon>Neisseriales</taxon>
        <taxon>Neisseriaceae</taxon>
        <taxon>Eikenella</taxon>
    </lineage>
</organism>
<dbReference type="EMBL" id="ACEA01000016">
    <property type="protein sequence ID" value="EEG24597.1"/>
    <property type="molecule type" value="Genomic_DNA"/>
</dbReference>
<comment type="caution">
    <text evidence="2">The sequence shown here is derived from an EMBL/GenBank/DDBJ whole genome shotgun (WGS) entry which is preliminary data.</text>
</comment>
<evidence type="ECO:0000313" key="3">
    <source>
        <dbReference type="Proteomes" id="UP000005837"/>
    </source>
</evidence>
<evidence type="ECO:0000256" key="1">
    <source>
        <dbReference type="SAM" id="MobiDB-lite"/>
    </source>
</evidence>